<gene>
    <name evidence="1" type="ORF">QQF64_032109</name>
</gene>
<keyword evidence="2" id="KW-1185">Reference proteome</keyword>
<reference evidence="1 2" key="1">
    <citation type="submission" date="2023-09" db="EMBL/GenBank/DDBJ databases">
        <authorList>
            <person name="Wang M."/>
        </authorList>
    </citation>
    <scope>NUCLEOTIDE SEQUENCE [LARGE SCALE GENOMIC DNA]</scope>
    <source>
        <strain evidence="1">GT-2023</strain>
        <tissue evidence="1">Liver</tissue>
    </source>
</reference>
<proteinExistence type="predicted"/>
<protein>
    <submittedName>
        <fullName evidence="1">Uncharacterized protein</fullName>
    </submittedName>
</protein>
<organism evidence="1 2">
    <name type="scientific">Cirrhinus molitorella</name>
    <name type="common">mud carp</name>
    <dbReference type="NCBI Taxonomy" id="172907"/>
    <lineage>
        <taxon>Eukaryota</taxon>
        <taxon>Metazoa</taxon>
        <taxon>Chordata</taxon>
        <taxon>Craniata</taxon>
        <taxon>Vertebrata</taxon>
        <taxon>Euteleostomi</taxon>
        <taxon>Actinopterygii</taxon>
        <taxon>Neopterygii</taxon>
        <taxon>Teleostei</taxon>
        <taxon>Ostariophysi</taxon>
        <taxon>Cypriniformes</taxon>
        <taxon>Cyprinidae</taxon>
        <taxon>Labeoninae</taxon>
        <taxon>Labeonini</taxon>
        <taxon>Cirrhinus</taxon>
    </lineage>
</organism>
<sequence>MFHRALSAAAPTAGIIYSHRPPDTLTSAHITPYFLRTRRSQASGHHSAPFNFSHVPNLSEVFVRSMIETESESYSVQTLQCALSEQAN</sequence>
<evidence type="ECO:0000313" key="1">
    <source>
        <dbReference type="EMBL" id="KAL1269820.1"/>
    </source>
</evidence>
<comment type="caution">
    <text evidence="1">The sequence shown here is derived from an EMBL/GenBank/DDBJ whole genome shotgun (WGS) entry which is preliminary data.</text>
</comment>
<name>A0ABR3MYX3_9TELE</name>
<accession>A0ABR3MYX3</accession>
<dbReference type="Proteomes" id="UP001558613">
    <property type="component" value="Unassembled WGS sequence"/>
</dbReference>
<dbReference type="EMBL" id="JAYMGO010000008">
    <property type="protein sequence ID" value="KAL1269820.1"/>
    <property type="molecule type" value="Genomic_DNA"/>
</dbReference>
<evidence type="ECO:0000313" key="2">
    <source>
        <dbReference type="Proteomes" id="UP001558613"/>
    </source>
</evidence>